<name>A0ABN1WI91_9PSEU</name>
<evidence type="ECO:0000313" key="3">
    <source>
        <dbReference type="Proteomes" id="UP001500653"/>
    </source>
</evidence>
<evidence type="ECO:0000259" key="1">
    <source>
        <dbReference type="Pfam" id="PF01323"/>
    </source>
</evidence>
<comment type="caution">
    <text evidence="2">The sequence shown here is derived from an EMBL/GenBank/DDBJ whole genome shotgun (WGS) entry which is preliminary data.</text>
</comment>
<dbReference type="EMBL" id="BAAALN010000016">
    <property type="protein sequence ID" value="GAA1248580.1"/>
    <property type="molecule type" value="Genomic_DNA"/>
</dbReference>
<dbReference type="PANTHER" id="PTHR13887">
    <property type="entry name" value="GLUTATHIONE S-TRANSFERASE KAPPA"/>
    <property type="match status" value="1"/>
</dbReference>
<organism evidence="2 3">
    <name type="scientific">Prauserella halophila</name>
    <dbReference type="NCBI Taxonomy" id="185641"/>
    <lineage>
        <taxon>Bacteria</taxon>
        <taxon>Bacillati</taxon>
        <taxon>Actinomycetota</taxon>
        <taxon>Actinomycetes</taxon>
        <taxon>Pseudonocardiales</taxon>
        <taxon>Pseudonocardiaceae</taxon>
        <taxon>Prauserella</taxon>
    </lineage>
</organism>
<sequence length="263" mass="28162">MSAFDHTSSSPYLVRGALASYHRECPEKTALLGPVGDHRLSAATALLSLESIMNHLELTYAFDAYCGWCYGFGSAVRALASDNADRLTIRVLSGGLFSGDRAQPIGAYPHIPGANRRISQLTGVEFGAGYERVLSEGTVVMDSMDAATGLVALRRQQPDAALDFAGAMQRAWYVDGRSLSDVAVYRDIAAAHGIDADVVAKDLTDPAVRVEAERDIRELRRLGVDHYPTLLLHTGNGVQQLGGAVSSAATLNAALDQHLARHQ</sequence>
<reference evidence="2 3" key="1">
    <citation type="journal article" date="2019" name="Int. J. Syst. Evol. Microbiol.">
        <title>The Global Catalogue of Microorganisms (GCM) 10K type strain sequencing project: providing services to taxonomists for standard genome sequencing and annotation.</title>
        <authorList>
            <consortium name="The Broad Institute Genomics Platform"/>
            <consortium name="The Broad Institute Genome Sequencing Center for Infectious Disease"/>
            <person name="Wu L."/>
            <person name="Ma J."/>
        </authorList>
    </citation>
    <scope>NUCLEOTIDE SEQUENCE [LARGE SCALE GENOMIC DNA]</scope>
    <source>
        <strain evidence="2 3">JCM 13023</strain>
    </source>
</reference>
<dbReference type="Gene3D" id="3.40.30.10">
    <property type="entry name" value="Glutaredoxin"/>
    <property type="match status" value="1"/>
</dbReference>
<dbReference type="InterPro" id="IPR001853">
    <property type="entry name" value="DSBA-like_thioredoxin_dom"/>
</dbReference>
<proteinExistence type="predicted"/>
<evidence type="ECO:0000313" key="2">
    <source>
        <dbReference type="EMBL" id="GAA1248580.1"/>
    </source>
</evidence>
<dbReference type="Gene3D" id="1.10.472.60">
    <property type="entry name" value="putative protein disulfide isomerase domain"/>
    <property type="match status" value="1"/>
</dbReference>
<gene>
    <name evidence="2" type="ORF">GCM10009676_38640</name>
</gene>
<accession>A0ABN1WI91</accession>
<protein>
    <submittedName>
        <fullName evidence="2">DsbA family protein</fullName>
    </submittedName>
</protein>
<dbReference type="InterPro" id="IPR036249">
    <property type="entry name" value="Thioredoxin-like_sf"/>
</dbReference>
<dbReference type="Proteomes" id="UP001500653">
    <property type="component" value="Unassembled WGS sequence"/>
</dbReference>
<dbReference type="RefSeq" id="WP_253865759.1">
    <property type="nucleotide sequence ID" value="NZ_BAAALN010000016.1"/>
</dbReference>
<dbReference type="CDD" id="cd03025">
    <property type="entry name" value="DsbA_FrnE_like"/>
    <property type="match status" value="1"/>
</dbReference>
<dbReference type="Pfam" id="PF01323">
    <property type="entry name" value="DSBA"/>
    <property type="match status" value="1"/>
</dbReference>
<keyword evidence="3" id="KW-1185">Reference proteome</keyword>
<dbReference type="SUPFAM" id="SSF52833">
    <property type="entry name" value="Thioredoxin-like"/>
    <property type="match status" value="1"/>
</dbReference>
<dbReference type="PANTHER" id="PTHR13887:SF54">
    <property type="entry name" value="DSBA FAMILY PROTEIN"/>
    <property type="match status" value="1"/>
</dbReference>
<feature type="domain" description="DSBA-like thioredoxin" evidence="1">
    <location>
        <begin position="62"/>
        <end position="244"/>
    </location>
</feature>